<keyword evidence="3" id="KW-1185">Reference proteome</keyword>
<accession>A0ABU6T7B3</accession>
<feature type="compositionally biased region" description="Polar residues" evidence="1">
    <location>
        <begin position="46"/>
        <end position="58"/>
    </location>
</feature>
<comment type="caution">
    <text evidence="2">The sequence shown here is derived from an EMBL/GenBank/DDBJ whole genome shotgun (WGS) entry which is preliminary data.</text>
</comment>
<name>A0ABU6T7B3_9FABA</name>
<dbReference type="EMBL" id="JASCZI010090671">
    <property type="protein sequence ID" value="MED6144607.1"/>
    <property type="molecule type" value="Genomic_DNA"/>
</dbReference>
<dbReference type="Proteomes" id="UP001341840">
    <property type="component" value="Unassembled WGS sequence"/>
</dbReference>
<evidence type="ECO:0000313" key="2">
    <source>
        <dbReference type="EMBL" id="MED6144607.1"/>
    </source>
</evidence>
<proteinExistence type="predicted"/>
<protein>
    <submittedName>
        <fullName evidence="2">Uncharacterized protein</fullName>
    </submittedName>
</protein>
<sequence length="65" mass="7425">MPQSSRSMSLFPSLHLNQRDIMNYPRIRLTKFASPCTECTIFKQGPSTLQTSSPSISCSERFRVK</sequence>
<reference evidence="2 3" key="1">
    <citation type="journal article" date="2023" name="Plants (Basel)">
        <title>Bridging the Gap: Combining Genomics and Transcriptomics Approaches to Understand Stylosanthes scabra, an Orphan Legume from the Brazilian Caatinga.</title>
        <authorList>
            <person name="Ferreira-Neto J.R.C."/>
            <person name="da Silva M.D."/>
            <person name="Binneck E."/>
            <person name="de Melo N.F."/>
            <person name="da Silva R.H."/>
            <person name="de Melo A.L.T.M."/>
            <person name="Pandolfi V."/>
            <person name="Bustamante F.O."/>
            <person name="Brasileiro-Vidal A.C."/>
            <person name="Benko-Iseppon A.M."/>
        </authorList>
    </citation>
    <scope>NUCLEOTIDE SEQUENCE [LARGE SCALE GENOMIC DNA]</scope>
    <source>
        <tissue evidence="2">Leaves</tissue>
    </source>
</reference>
<feature type="region of interest" description="Disordered" evidence="1">
    <location>
        <begin position="46"/>
        <end position="65"/>
    </location>
</feature>
<evidence type="ECO:0000256" key="1">
    <source>
        <dbReference type="SAM" id="MobiDB-lite"/>
    </source>
</evidence>
<organism evidence="2 3">
    <name type="scientific">Stylosanthes scabra</name>
    <dbReference type="NCBI Taxonomy" id="79078"/>
    <lineage>
        <taxon>Eukaryota</taxon>
        <taxon>Viridiplantae</taxon>
        <taxon>Streptophyta</taxon>
        <taxon>Embryophyta</taxon>
        <taxon>Tracheophyta</taxon>
        <taxon>Spermatophyta</taxon>
        <taxon>Magnoliopsida</taxon>
        <taxon>eudicotyledons</taxon>
        <taxon>Gunneridae</taxon>
        <taxon>Pentapetalae</taxon>
        <taxon>rosids</taxon>
        <taxon>fabids</taxon>
        <taxon>Fabales</taxon>
        <taxon>Fabaceae</taxon>
        <taxon>Papilionoideae</taxon>
        <taxon>50 kb inversion clade</taxon>
        <taxon>dalbergioids sensu lato</taxon>
        <taxon>Dalbergieae</taxon>
        <taxon>Pterocarpus clade</taxon>
        <taxon>Stylosanthes</taxon>
    </lineage>
</organism>
<evidence type="ECO:0000313" key="3">
    <source>
        <dbReference type="Proteomes" id="UP001341840"/>
    </source>
</evidence>
<gene>
    <name evidence="2" type="ORF">PIB30_017341</name>
</gene>